<dbReference type="Gene3D" id="3.40.30.10">
    <property type="entry name" value="Glutaredoxin"/>
    <property type="match status" value="1"/>
</dbReference>
<evidence type="ECO:0000259" key="1">
    <source>
        <dbReference type="PROSITE" id="PS51352"/>
    </source>
</evidence>
<dbReference type="AlphaFoldDB" id="A0A0H5CC20"/>
<dbReference type="Proteomes" id="UP000094389">
    <property type="component" value="Unassembled WGS sequence"/>
</dbReference>
<dbReference type="RefSeq" id="XP_020069846.1">
    <property type="nucleotide sequence ID" value="XM_020216506.1"/>
</dbReference>
<keyword evidence="5" id="KW-1185">Reference proteome</keyword>
<name>A0A0H5CC20_CYBJN</name>
<organism evidence="2 4">
    <name type="scientific">Cyberlindnera jadinii (strain ATCC 18201 / CBS 1600 / BCRC 20928 / JCM 3617 / NBRC 0987 / NRRL Y-1542)</name>
    <name type="common">Torula yeast</name>
    <name type="synonym">Candida utilis</name>
    <dbReference type="NCBI Taxonomy" id="983966"/>
    <lineage>
        <taxon>Eukaryota</taxon>
        <taxon>Fungi</taxon>
        <taxon>Dikarya</taxon>
        <taxon>Ascomycota</taxon>
        <taxon>Saccharomycotina</taxon>
        <taxon>Saccharomycetes</taxon>
        <taxon>Phaffomycetales</taxon>
        <taxon>Phaffomycetaceae</taxon>
        <taxon>Cyberlindnera</taxon>
    </lineage>
</organism>
<dbReference type="SUPFAM" id="SSF52833">
    <property type="entry name" value="Thioredoxin-like"/>
    <property type="match status" value="1"/>
</dbReference>
<dbReference type="OMA" id="WIERNAD"/>
<feature type="domain" description="Thioredoxin" evidence="1">
    <location>
        <begin position="31"/>
        <end position="170"/>
    </location>
</feature>
<reference evidence="3 5" key="3">
    <citation type="journal article" date="2016" name="Proc. Natl. Acad. Sci. U.S.A.">
        <title>Comparative genomics of biotechnologically important yeasts.</title>
        <authorList>
            <person name="Riley R."/>
            <person name="Haridas S."/>
            <person name="Wolfe K.H."/>
            <person name="Lopes M.R."/>
            <person name="Hittinger C.T."/>
            <person name="Goeker M."/>
            <person name="Salamov A.A."/>
            <person name="Wisecaver J.H."/>
            <person name="Long T.M."/>
            <person name="Calvey C.H."/>
            <person name="Aerts A.L."/>
            <person name="Barry K.W."/>
            <person name="Choi C."/>
            <person name="Clum A."/>
            <person name="Coughlan A.Y."/>
            <person name="Deshpande S."/>
            <person name="Douglass A.P."/>
            <person name="Hanson S.J."/>
            <person name="Klenk H.-P."/>
            <person name="LaButti K.M."/>
            <person name="Lapidus A."/>
            <person name="Lindquist E.A."/>
            <person name="Lipzen A.M."/>
            <person name="Meier-Kolthoff J.P."/>
            <person name="Ohm R.A."/>
            <person name="Otillar R.P."/>
            <person name="Pangilinan J.L."/>
            <person name="Peng Y."/>
            <person name="Rokas A."/>
            <person name="Rosa C.A."/>
            <person name="Scheuner C."/>
            <person name="Sibirny A.A."/>
            <person name="Slot J.C."/>
            <person name="Stielow J.B."/>
            <person name="Sun H."/>
            <person name="Kurtzman C.P."/>
            <person name="Blackwell M."/>
            <person name="Grigoriev I.V."/>
            <person name="Jeffries T.W."/>
        </authorList>
    </citation>
    <scope>NUCLEOTIDE SEQUENCE [LARGE SCALE GENOMIC DNA]</scope>
    <source>
        <strain evidence="5">ATCC 18201 / CBS 1600 / BCRC 20928 / JCM 3617 / NBRC 0987 / NRRL Y-1542</strain>
        <strain evidence="3">NRRL Y-1542</strain>
    </source>
</reference>
<accession>A0A1E4RZZ9</accession>
<dbReference type="InterPro" id="IPR036249">
    <property type="entry name" value="Thioredoxin-like_sf"/>
</dbReference>
<evidence type="ECO:0000313" key="4">
    <source>
        <dbReference type="Proteomes" id="UP000038830"/>
    </source>
</evidence>
<dbReference type="Proteomes" id="UP000038830">
    <property type="component" value="Unassembled WGS sequence"/>
</dbReference>
<accession>A0A0H5CC20</accession>
<dbReference type="PROSITE" id="PS51352">
    <property type="entry name" value="THIOREDOXIN_2"/>
    <property type="match status" value="1"/>
</dbReference>
<sequence>MSVMPPLTRKQILIGSGLVLSTALVGARNFWWKTQTVVEPPQTTKQGNRIFLPVRFENEVDDLLLIKRPLLLNFTIRGDPYCNKVTGALQRIVAYETDKKVNMVDIEADFPETRDLVPRFGVRNVPTIVAVRKTFPVDYYVDTNLLNDPEGEPDWAKLKEFVERNADPAE</sequence>
<proteinExistence type="predicted"/>
<gene>
    <name evidence="2" type="ORF">BN1211_2454</name>
    <name evidence="3" type="ORF">CYBJADRAFT_173811</name>
</gene>
<evidence type="ECO:0000313" key="5">
    <source>
        <dbReference type="Proteomes" id="UP000094389"/>
    </source>
</evidence>
<protein>
    <recommendedName>
        <fullName evidence="1">Thioredoxin domain-containing protein</fullName>
    </recommendedName>
</protein>
<reference evidence="2" key="1">
    <citation type="submission" date="2014-12" db="EMBL/GenBank/DDBJ databases">
        <authorList>
            <person name="Jaenicke S."/>
        </authorList>
    </citation>
    <scope>NUCLEOTIDE SEQUENCE [LARGE SCALE GENOMIC DNA]</scope>
    <source>
        <strain evidence="2">CBS1600</strain>
    </source>
</reference>
<dbReference type="GeneID" id="30990902"/>
<dbReference type="EMBL" id="KV453933">
    <property type="protein sequence ID" value="ODV72807.1"/>
    <property type="molecule type" value="Genomic_DNA"/>
</dbReference>
<dbReference type="InterPro" id="IPR013766">
    <property type="entry name" value="Thioredoxin_domain"/>
</dbReference>
<reference evidence="4" key="2">
    <citation type="journal article" date="2015" name="J. Biotechnol.">
        <title>The structure of the Cyberlindnera jadinii genome and its relation to Candida utilis analyzed by the occurrence of single nucleotide polymorphisms.</title>
        <authorList>
            <person name="Rupp O."/>
            <person name="Brinkrolf K."/>
            <person name="Buerth C."/>
            <person name="Kunigo M."/>
            <person name="Schneider J."/>
            <person name="Jaenicke S."/>
            <person name="Goesmann A."/>
            <person name="Puehler A."/>
            <person name="Jaeger K.-E."/>
            <person name="Ernst J.F."/>
        </authorList>
    </citation>
    <scope>NUCLEOTIDE SEQUENCE [LARGE SCALE GENOMIC DNA]</scope>
    <source>
        <strain evidence="4">ATCC 18201 / CBS 1600 / BCRC 20928 / JCM 3617 / NBRC 0987 / NRRL Y-1542</strain>
    </source>
</reference>
<evidence type="ECO:0000313" key="3">
    <source>
        <dbReference type="EMBL" id="ODV72807.1"/>
    </source>
</evidence>
<dbReference type="OrthoDB" id="19690at2759"/>
<evidence type="ECO:0000313" key="2">
    <source>
        <dbReference type="EMBL" id="CEP22174.1"/>
    </source>
</evidence>
<dbReference type="EMBL" id="CDQK01000003">
    <property type="protein sequence ID" value="CEP22174.1"/>
    <property type="molecule type" value="Genomic_DNA"/>
</dbReference>